<dbReference type="EMBL" id="AOHO01000048">
    <property type="protein sequence ID" value="EME60106.1"/>
    <property type="molecule type" value="Genomic_DNA"/>
</dbReference>
<feature type="region of interest" description="Disordered" evidence="1">
    <location>
        <begin position="138"/>
        <end position="168"/>
    </location>
</feature>
<sequence length="193" mass="20520">MAILHGLGVTVGWNRERVTVDAAGVHLDIPLVNCAEARLGHVTTPEDEVQARLTFRWAAAAHGEPSGEVVLHFPASIWDDLVVLTGSITAASPASPGVVRRAVPGARVNPGRESVRDKSRPVVNEVLSDALQMLWESPVSPLNGGAPASPGRRRPDRPEKPLLPQLDFARIPGTPDWVGFRSLGHGGFPGPPD</sequence>
<proteinExistence type="predicted"/>
<organism evidence="2 3">
    <name type="scientific">Amycolatopsis decaplanina DSM 44594</name>
    <dbReference type="NCBI Taxonomy" id="1284240"/>
    <lineage>
        <taxon>Bacteria</taxon>
        <taxon>Bacillati</taxon>
        <taxon>Actinomycetota</taxon>
        <taxon>Actinomycetes</taxon>
        <taxon>Pseudonocardiales</taxon>
        <taxon>Pseudonocardiaceae</taxon>
        <taxon>Amycolatopsis</taxon>
    </lineage>
</organism>
<gene>
    <name evidence="2" type="ORF">H074_13802</name>
</gene>
<accession>M2XGM3</accession>
<evidence type="ECO:0000256" key="1">
    <source>
        <dbReference type="SAM" id="MobiDB-lite"/>
    </source>
</evidence>
<evidence type="ECO:0000313" key="2">
    <source>
        <dbReference type="EMBL" id="EME60106.1"/>
    </source>
</evidence>
<keyword evidence="3" id="KW-1185">Reference proteome</keyword>
<protein>
    <submittedName>
        <fullName evidence="2">Uncharacterized protein</fullName>
    </submittedName>
</protein>
<dbReference type="Proteomes" id="UP000054226">
    <property type="component" value="Unassembled WGS sequence"/>
</dbReference>
<reference evidence="2 3" key="1">
    <citation type="journal article" date="2013" name="Genome Announc.">
        <title>Draft Genome Sequence of Amycolatopsis decaplanina Strain DSM 44594T.</title>
        <authorList>
            <person name="Kaur N."/>
            <person name="Kumar S."/>
            <person name="Bala M."/>
            <person name="Raghava G.P."/>
            <person name="Mayilraj S."/>
        </authorList>
    </citation>
    <scope>NUCLEOTIDE SEQUENCE [LARGE SCALE GENOMIC DNA]</scope>
    <source>
        <strain evidence="2 3">DSM 44594</strain>
    </source>
</reference>
<evidence type="ECO:0000313" key="3">
    <source>
        <dbReference type="Proteomes" id="UP000054226"/>
    </source>
</evidence>
<dbReference type="AlphaFoldDB" id="M2XGM3"/>
<comment type="caution">
    <text evidence="2">The sequence shown here is derived from an EMBL/GenBank/DDBJ whole genome shotgun (WGS) entry which is preliminary data.</text>
</comment>
<name>M2XGM3_9PSEU</name>
<dbReference type="PATRIC" id="fig|1284240.4.peg.2816"/>